<keyword evidence="9" id="KW-0472">Membrane</keyword>
<dbReference type="OrthoDB" id="276296at2759"/>
<dbReference type="GO" id="GO:0005743">
    <property type="term" value="C:mitochondrial inner membrane"/>
    <property type="evidence" value="ECO:0007669"/>
    <property type="project" value="UniProtKB-SubCell"/>
</dbReference>
<accession>A0A482XM97</accession>
<dbReference type="STRING" id="195883.A0A482XM97"/>
<evidence type="ECO:0000256" key="2">
    <source>
        <dbReference type="ARBA" id="ARBA00010705"/>
    </source>
</evidence>
<dbReference type="PANTHER" id="PTHR13344">
    <property type="entry name" value="NADH-UBIQUINONE OXIDOREDUCTASE"/>
    <property type="match status" value="1"/>
</dbReference>
<dbReference type="FunCoup" id="A0A482XM97">
    <property type="interactions" value="928"/>
</dbReference>
<dbReference type="PANTHER" id="PTHR13344:SF0">
    <property type="entry name" value="NADH DEHYDROGENASE [UBIQUINONE] 1 ALPHA SUBCOMPLEX SUBUNIT 8"/>
    <property type="match status" value="1"/>
</dbReference>
<sequence length="175" mass="20496">MAVTADVKLPSIEELTVDEVKLSGVPLRSAAFHLGKFCEWQNDEFMLCRNELDDPRKCLSEGKAVTACTLDFFRKVKKHCRNEFENYYHCIDRSSADYDYAPCRKTQSAFDKCMLDELNIERPDFGYFSRPKIHQTKRPKPPPEQIQVFDDLPADLPEDYPRQPTKYGARFYFYT</sequence>
<dbReference type="InParanoid" id="A0A482XM97"/>
<dbReference type="EMBL" id="QKKF02005673">
    <property type="protein sequence ID" value="RZF46804.1"/>
    <property type="molecule type" value="Genomic_DNA"/>
</dbReference>
<dbReference type="InterPro" id="IPR016680">
    <property type="entry name" value="NDUFA8"/>
</dbReference>
<keyword evidence="5" id="KW-0677">Repeat</keyword>
<comment type="similarity">
    <text evidence="2 9">Belongs to the complex I NDUFA8 subunit family.</text>
</comment>
<keyword evidence="8" id="KW-1015">Disulfide bond</keyword>
<evidence type="ECO:0000256" key="4">
    <source>
        <dbReference type="ARBA" id="ARBA00022660"/>
    </source>
</evidence>
<name>A0A482XM97_LAOST</name>
<dbReference type="Proteomes" id="UP000291343">
    <property type="component" value="Unassembled WGS sequence"/>
</dbReference>
<evidence type="ECO:0000256" key="8">
    <source>
        <dbReference type="ARBA" id="ARBA00023157"/>
    </source>
</evidence>
<dbReference type="PIRSF" id="PIRSF017016">
    <property type="entry name" value="NDUA8"/>
    <property type="match status" value="1"/>
</dbReference>
<evidence type="ECO:0000256" key="7">
    <source>
        <dbReference type="ARBA" id="ARBA00023128"/>
    </source>
</evidence>
<comment type="caution">
    <text evidence="10">The sequence shown here is derived from an EMBL/GenBank/DDBJ whole genome shotgun (WGS) entry which is preliminary data.</text>
</comment>
<evidence type="ECO:0000256" key="5">
    <source>
        <dbReference type="ARBA" id="ARBA00022737"/>
    </source>
</evidence>
<dbReference type="SMR" id="A0A482XM97"/>
<evidence type="ECO:0000256" key="6">
    <source>
        <dbReference type="ARBA" id="ARBA00022982"/>
    </source>
</evidence>
<comment type="subcellular location">
    <subcellularLocation>
        <location evidence="9">Mitochondrion inner membrane</location>
    </subcellularLocation>
</comment>
<evidence type="ECO:0000256" key="3">
    <source>
        <dbReference type="ARBA" id="ARBA00022448"/>
    </source>
</evidence>
<dbReference type="AlphaFoldDB" id="A0A482XM97"/>
<keyword evidence="7 9" id="KW-0496">Mitochondrion</keyword>
<keyword evidence="4 9" id="KW-0679">Respiratory chain</keyword>
<comment type="function">
    <text evidence="1 9">Accessory subunit of the mitochondrial membrane respiratory chain NADH dehydrogenase (Complex I), that is believed not to be involved in catalysis. Complex I functions in the transfer of electrons from NADH to the respiratory chain. The immediate electron acceptor for the enzyme is believed to be ubiquinone.</text>
</comment>
<keyword evidence="3 9" id="KW-0813">Transport</keyword>
<protein>
    <recommendedName>
        <fullName evidence="9">NADH dehydrogenase [ubiquinone] 1 alpha subcomplex subunit 8</fullName>
    </recommendedName>
</protein>
<keyword evidence="11" id="KW-1185">Reference proteome</keyword>
<organism evidence="10 11">
    <name type="scientific">Laodelphax striatellus</name>
    <name type="common">Small brown planthopper</name>
    <name type="synonym">Delphax striatella</name>
    <dbReference type="NCBI Taxonomy" id="195883"/>
    <lineage>
        <taxon>Eukaryota</taxon>
        <taxon>Metazoa</taxon>
        <taxon>Ecdysozoa</taxon>
        <taxon>Arthropoda</taxon>
        <taxon>Hexapoda</taxon>
        <taxon>Insecta</taxon>
        <taxon>Pterygota</taxon>
        <taxon>Neoptera</taxon>
        <taxon>Paraneoptera</taxon>
        <taxon>Hemiptera</taxon>
        <taxon>Auchenorrhyncha</taxon>
        <taxon>Fulgoroidea</taxon>
        <taxon>Delphacidae</taxon>
        <taxon>Criomorphinae</taxon>
        <taxon>Laodelphax</taxon>
    </lineage>
</organism>
<gene>
    <name evidence="10" type="ORF">LSTR_LSTR012027</name>
</gene>
<evidence type="ECO:0000313" key="10">
    <source>
        <dbReference type="EMBL" id="RZF46804.1"/>
    </source>
</evidence>
<dbReference type="GO" id="GO:0006120">
    <property type="term" value="P:mitochondrial electron transport, NADH to ubiquinone"/>
    <property type="evidence" value="ECO:0007669"/>
    <property type="project" value="InterPro"/>
</dbReference>
<keyword evidence="6 9" id="KW-0249">Electron transport</keyword>
<evidence type="ECO:0000256" key="9">
    <source>
        <dbReference type="PIRNR" id="PIRNR017016"/>
    </source>
</evidence>
<reference evidence="10 11" key="1">
    <citation type="journal article" date="2017" name="Gigascience">
        <title>Genome sequence of the small brown planthopper, Laodelphax striatellus.</title>
        <authorList>
            <person name="Zhu J."/>
            <person name="Jiang F."/>
            <person name="Wang X."/>
            <person name="Yang P."/>
            <person name="Bao Y."/>
            <person name="Zhao W."/>
            <person name="Wang W."/>
            <person name="Lu H."/>
            <person name="Wang Q."/>
            <person name="Cui N."/>
            <person name="Li J."/>
            <person name="Chen X."/>
            <person name="Luo L."/>
            <person name="Yu J."/>
            <person name="Kang L."/>
            <person name="Cui F."/>
        </authorList>
    </citation>
    <scope>NUCLEOTIDE SEQUENCE [LARGE SCALE GENOMIC DNA]</scope>
    <source>
        <strain evidence="10">Lst14</strain>
    </source>
</reference>
<proteinExistence type="inferred from homology"/>
<keyword evidence="9" id="KW-0999">Mitochondrion inner membrane</keyword>
<evidence type="ECO:0000256" key="1">
    <source>
        <dbReference type="ARBA" id="ARBA00003195"/>
    </source>
</evidence>
<evidence type="ECO:0000313" key="11">
    <source>
        <dbReference type="Proteomes" id="UP000291343"/>
    </source>
</evidence>